<reference evidence="1" key="1">
    <citation type="journal article" date="2020" name="Nature">
        <title>Giant virus diversity and host interactions through global metagenomics.</title>
        <authorList>
            <person name="Schulz F."/>
            <person name="Roux S."/>
            <person name="Paez-Espino D."/>
            <person name="Jungbluth S."/>
            <person name="Walsh D.A."/>
            <person name="Denef V.J."/>
            <person name="McMahon K.D."/>
            <person name="Konstantinidis K.T."/>
            <person name="Eloe-Fadrosh E.A."/>
            <person name="Kyrpides N.C."/>
            <person name="Woyke T."/>
        </authorList>
    </citation>
    <scope>NUCLEOTIDE SEQUENCE</scope>
    <source>
        <strain evidence="1">GVMAG-S-3300013094-100</strain>
    </source>
</reference>
<evidence type="ECO:0000313" key="1">
    <source>
        <dbReference type="EMBL" id="QHU20888.1"/>
    </source>
</evidence>
<sequence>MPTSLPKNSFVQYSSYSMINNNGKVDKTIKTLEAKVDSKGHVQGKYSEKEGNKKTKKVKVTKANLPKYLGGEADLKMKLDKQVK</sequence>
<dbReference type="EMBL" id="MN740975">
    <property type="protein sequence ID" value="QHU20888.1"/>
    <property type="molecule type" value="Genomic_DNA"/>
</dbReference>
<organism evidence="1">
    <name type="scientific">viral metagenome</name>
    <dbReference type="NCBI Taxonomy" id="1070528"/>
    <lineage>
        <taxon>unclassified sequences</taxon>
        <taxon>metagenomes</taxon>
        <taxon>organismal metagenomes</taxon>
    </lineage>
</organism>
<dbReference type="AlphaFoldDB" id="A0A6C0KX25"/>
<name>A0A6C0KX25_9ZZZZ</name>
<accession>A0A6C0KX25</accession>
<protein>
    <submittedName>
        <fullName evidence="1">Uncharacterized protein</fullName>
    </submittedName>
</protein>
<proteinExistence type="predicted"/>